<proteinExistence type="predicted"/>
<protein>
    <submittedName>
        <fullName evidence="1">Uncharacterized protein</fullName>
    </submittedName>
</protein>
<dbReference type="AlphaFoldDB" id="A0AAV4NB29"/>
<sequence>MHILFPRKPRFIFDIPYRRMRSNSSIRTTLFPHPFGRLRINILSQDSGCASKLNAQLKENFVIRVHGNCILRDPSFCFTTAEGNENYDVKLLRNSFAIIWMIFCGLD</sequence>
<dbReference type="EMBL" id="BPLR01020721">
    <property type="protein sequence ID" value="GIX81853.1"/>
    <property type="molecule type" value="Genomic_DNA"/>
</dbReference>
<keyword evidence="2" id="KW-1185">Reference proteome</keyword>
<reference evidence="1 2" key="1">
    <citation type="submission" date="2021-06" db="EMBL/GenBank/DDBJ databases">
        <title>Caerostris extrusa draft genome.</title>
        <authorList>
            <person name="Kono N."/>
            <person name="Arakawa K."/>
        </authorList>
    </citation>
    <scope>NUCLEOTIDE SEQUENCE [LARGE SCALE GENOMIC DNA]</scope>
</reference>
<name>A0AAV4NB29_CAEEX</name>
<organism evidence="1 2">
    <name type="scientific">Caerostris extrusa</name>
    <name type="common">Bark spider</name>
    <name type="synonym">Caerostris bankana</name>
    <dbReference type="NCBI Taxonomy" id="172846"/>
    <lineage>
        <taxon>Eukaryota</taxon>
        <taxon>Metazoa</taxon>
        <taxon>Ecdysozoa</taxon>
        <taxon>Arthropoda</taxon>
        <taxon>Chelicerata</taxon>
        <taxon>Arachnida</taxon>
        <taxon>Araneae</taxon>
        <taxon>Araneomorphae</taxon>
        <taxon>Entelegynae</taxon>
        <taxon>Araneoidea</taxon>
        <taxon>Araneidae</taxon>
        <taxon>Caerostris</taxon>
    </lineage>
</organism>
<evidence type="ECO:0000313" key="2">
    <source>
        <dbReference type="Proteomes" id="UP001054945"/>
    </source>
</evidence>
<gene>
    <name evidence="1" type="ORF">CEXT_731771</name>
</gene>
<dbReference type="Proteomes" id="UP001054945">
    <property type="component" value="Unassembled WGS sequence"/>
</dbReference>
<comment type="caution">
    <text evidence="1">The sequence shown here is derived from an EMBL/GenBank/DDBJ whole genome shotgun (WGS) entry which is preliminary data.</text>
</comment>
<accession>A0AAV4NB29</accession>
<evidence type="ECO:0000313" key="1">
    <source>
        <dbReference type="EMBL" id="GIX81853.1"/>
    </source>
</evidence>